<keyword evidence="4" id="KW-0597">Phosphoprotein</keyword>
<dbReference type="InterPro" id="IPR036097">
    <property type="entry name" value="HisK_dim/P_sf"/>
</dbReference>
<feature type="domain" description="Histidine kinase" evidence="14">
    <location>
        <begin position="242"/>
        <end position="452"/>
    </location>
</feature>
<dbReference type="InterPro" id="IPR036890">
    <property type="entry name" value="HATPase_C_sf"/>
</dbReference>
<dbReference type="Gene3D" id="3.30.565.10">
    <property type="entry name" value="Histidine kinase-like ATPase, C-terminal domain"/>
    <property type="match status" value="1"/>
</dbReference>
<dbReference type="Pfam" id="PF00512">
    <property type="entry name" value="HisKA"/>
    <property type="match status" value="1"/>
</dbReference>
<dbReference type="PANTHER" id="PTHR45436:SF14">
    <property type="entry name" value="SENSOR PROTEIN QSEC"/>
    <property type="match status" value="1"/>
</dbReference>
<dbReference type="PROSITE" id="PS50109">
    <property type="entry name" value="HIS_KIN"/>
    <property type="match status" value="1"/>
</dbReference>
<dbReference type="InterPro" id="IPR050428">
    <property type="entry name" value="TCS_sensor_his_kinase"/>
</dbReference>
<keyword evidence="10 13" id="KW-1133">Transmembrane helix</keyword>
<dbReference type="SMART" id="SM00387">
    <property type="entry name" value="HATPase_c"/>
    <property type="match status" value="1"/>
</dbReference>
<evidence type="ECO:0000256" key="11">
    <source>
        <dbReference type="ARBA" id="ARBA00023012"/>
    </source>
</evidence>
<dbReference type="CDD" id="cd00082">
    <property type="entry name" value="HisKA"/>
    <property type="match status" value="1"/>
</dbReference>
<dbReference type="InterPro" id="IPR003594">
    <property type="entry name" value="HATPase_dom"/>
</dbReference>
<dbReference type="GO" id="GO:0000155">
    <property type="term" value="F:phosphorelay sensor kinase activity"/>
    <property type="evidence" value="ECO:0007669"/>
    <property type="project" value="InterPro"/>
</dbReference>
<accession>A0A3G2T620</accession>
<dbReference type="Pfam" id="PF02518">
    <property type="entry name" value="HATPase_c"/>
    <property type="match status" value="1"/>
</dbReference>
<evidence type="ECO:0000256" key="9">
    <source>
        <dbReference type="ARBA" id="ARBA00022840"/>
    </source>
</evidence>
<dbReference type="SMART" id="SM00388">
    <property type="entry name" value="HisKA"/>
    <property type="match status" value="1"/>
</dbReference>
<evidence type="ECO:0000256" key="5">
    <source>
        <dbReference type="ARBA" id="ARBA00022679"/>
    </source>
</evidence>
<gene>
    <name evidence="15" type="ORF">CDG68_15700</name>
</gene>
<dbReference type="PRINTS" id="PR00344">
    <property type="entry name" value="BCTRLSENSOR"/>
</dbReference>
<evidence type="ECO:0000256" key="10">
    <source>
        <dbReference type="ARBA" id="ARBA00022989"/>
    </source>
</evidence>
<dbReference type="PANTHER" id="PTHR45436">
    <property type="entry name" value="SENSOR HISTIDINE KINASE YKOH"/>
    <property type="match status" value="1"/>
</dbReference>
<feature type="transmembrane region" description="Helical" evidence="13">
    <location>
        <begin position="158"/>
        <end position="180"/>
    </location>
</feature>
<keyword evidence="6 13" id="KW-0812">Transmembrane</keyword>
<proteinExistence type="predicted"/>
<sequence>MTQAISLRKRLIKTSMLSSIVAGLLALLLLVGISIYHTMKVQDQIMDEVADMLLKSDLSQISGSQLDELSDEFDIQYQLVNGQQLLTDSTESATDEIDTEKKHVAQKRMITDLQNGYDIVWIDQRLQRSYQATDDDSKLTVNMLQPLSVRFKDLTQSFFTYLAVLLGLWTVQWGVLHFSVKKQFKSIQQLSNEIAGKNAQDLSIIQQPQPEFQELQPMVNQLNQMLTRLDQALSNEQRFTADASHELRSPLSAIQMRLQVLKRKYQDLPELQPYLDNIQQDVHRGTQVLENLLLLARLDPSNDSELAKTWLDLEAITQEVLQTLASQLREKQIQLHIENEQVKVYGNEELLFICIRNLIDNAIRYTPPQGNIYIHLGYLNNWEVFEIENDGEGIPPDILKHLGERFYRALGTKTQGSGLGLSICKKVAELHRGQMHIKASEHGGLKVSLYLH</sequence>
<evidence type="ECO:0000256" key="6">
    <source>
        <dbReference type="ARBA" id="ARBA00022692"/>
    </source>
</evidence>
<dbReference type="InterPro" id="IPR003661">
    <property type="entry name" value="HisK_dim/P_dom"/>
</dbReference>
<evidence type="ECO:0000313" key="15">
    <source>
        <dbReference type="EMBL" id="AYO55007.1"/>
    </source>
</evidence>
<dbReference type="Proteomes" id="UP000279962">
    <property type="component" value="Chromosome"/>
</dbReference>
<evidence type="ECO:0000256" key="3">
    <source>
        <dbReference type="ARBA" id="ARBA00012438"/>
    </source>
</evidence>
<keyword evidence="11" id="KW-0902">Two-component regulatory system</keyword>
<evidence type="ECO:0000256" key="4">
    <source>
        <dbReference type="ARBA" id="ARBA00022553"/>
    </source>
</evidence>
<dbReference type="SUPFAM" id="SSF55874">
    <property type="entry name" value="ATPase domain of HSP90 chaperone/DNA topoisomerase II/histidine kinase"/>
    <property type="match status" value="1"/>
</dbReference>
<organism evidence="15 16">
    <name type="scientific">Acinetobacter wuhouensis</name>
    <dbReference type="NCBI Taxonomy" id="1879050"/>
    <lineage>
        <taxon>Bacteria</taxon>
        <taxon>Pseudomonadati</taxon>
        <taxon>Pseudomonadota</taxon>
        <taxon>Gammaproteobacteria</taxon>
        <taxon>Moraxellales</taxon>
        <taxon>Moraxellaceae</taxon>
        <taxon>Acinetobacter</taxon>
    </lineage>
</organism>
<comment type="catalytic activity">
    <reaction evidence="1">
        <text>ATP + protein L-histidine = ADP + protein N-phospho-L-histidine.</text>
        <dbReference type="EC" id="2.7.13.3"/>
    </reaction>
</comment>
<dbReference type="InterPro" id="IPR004358">
    <property type="entry name" value="Sig_transdc_His_kin-like_C"/>
</dbReference>
<dbReference type="AlphaFoldDB" id="A0A3G2T620"/>
<dbReference type="Gene3D" id="1.10.287.130">
    <property type="match status" value="1"/>
</dbReference>
<name>A0A3G2T620_9GAMM</name>
<evidence type="ECO:0000256" key="7">
    <source>
        <dbReference type="ARBA" id="ARBA00022741"/>
    </source>
</evidence>
<keyword evidence="5" id="KW-0808">Transferase</keyword>
<dbReference type="GO" id="GO:0005524">
    <property type="term" value="F:ATP binding"/>
    <property type="evidence" value="ECO:0007669"/>
    <property type="project" value="UniProtKB-KW"/>
</dbReference>
<dbReference type="CDD" id="cd00075">
    <property type="entry name" value="HATPase"/>
    <property type="match status" value="1"/>
</dbReference>
<feature type="transmembrane region" description="Helical" evidence="13">
    <location>
        <begin position="16"/>
        <end position="36"/>
    </location>
</feature>
<reference evidence="15 16" key="1">
    <citation type="submission" date="2018-10" db="EMBL/GenBank/DDBJ databases">
        <title>The complete genome of Acinetobacter wuhouensis strain WCHAW010062.</title>
        <authorList>
            <person name="Hu Y."/>
            <person name="Long H."/>
            <person name="Feng Y."/>
            <person name="Zong Z."/>
        </authorList>
    </citation>
    <scope>NUCLEOTIDE SEQUENCE [LARGE SCALE GENOMIC DNA]</scope>
    <source>
        <strain evidence="15 16">WCHAW010062</strain>
    </source>
</reference>
<keyword evidence="12 13" id="KW-0472">Membrane</keyword>
<evidence type="ECO:0000259" key="14">
    <source>
        <dbReference type="PROSITE" id="PS50109"/>
    </source>
</evidence>
<evidence type="ECO:0000313" key="16">
    <source>
        <dbReference type="Proteomes" id="UP000279962"/>
    </source>
</evidence>
<evidence type="ECO:0000256" key="13">
    <source>
        <dbReference type="SAM" id="Phobius"/>
    </source>
</evidence>
<evidence type="ECO:0000256" key="2">
    <source>
        <dbReference type="ARBA" id="ARBA00004141"/>
    </source>
</evidence>
<dbReference type="RefSeq" id="WP_087552559.1">
    <property type="nucleotide sequence ID" value="NZ_CP033133.1"/>
</dbReference>
<dbReference type="GO" id="GO:0005886">
    <property type="term" value="C:plasma membrane"/>
    <property type="evidence" value="ECO:0007669"/>
    <property type="project" value="TreeGrafter"/>
</dbReference>
<evidence type="ECO:0000256" key="1">
    <source>
        <dbReference type="ARBA" id="ARBA00000085"/>
    </source>
</evidence>
<dbReference type="EC" id="2.7.13.3" evidence="3"/>
<keyword evidence="9" id="KW-0067">ATP-binding</keyword>
<evidence type="ECO:0000256" key="8">
    <source>
        <dbReference type="ARBA" id="ARBA00022777"/>
    </source>
</evidence>
<keyword evidence="8 15" id="KW-0418">Kinase</keyword>
<dbReference type="EMBL" id="CP033133">
    <property type="protein sequence ID" value="AYO55007.1"/>
    <property type="molecule type" value="Genomic_DNA"/>
</dbReference>
<dbReference type="InterPro" id="IPR005467">
    <property type="entry name" value="His_kinase_dom"/>
</dbReference>
<keyword evidence="7" id="KW-0547">Nucleotide-binding</keyword>
<comment type="subcellular location">
    <subcellularLocation>
        <location evidence="2">Membrane</location>
        <topology evidence="2">Multi-pass membrane protein</topology>
    </subcellularLocation>
</comment>
<dbReference type="SUPFAM" id="SSF47384">
    <property type="entry name" value="Homodimeric domain of signal transducing histidine kinase"/>
    <property type="match status" value="1"/>
</dbReference>
<evidence type="ECO:0000256" key="12">
    <source>
        <dbReference type="ARBA" id="ARBA00023136"/>
    </source>
</evidence>
<protein>
    <recommendedName>
        <fullName evidence="3">histidine kinase</fullName>
        <ecNumber evidence="3">2.7.13.3</ecNumber>
    </recommendedName>
</protein>